<dbReference type="InterPro" id="IPR020605">
    <property type="entry name" value="Octanoyltransferase_CS"/>
</dbReference>
<dbReference type="HAMAP" id="MF_00013">
    <property type="entry name" value="LipB"/>
    <property type="match status" value="1"/>
</dbReference>
<dbReference type="NCBIfam" id="TIGR00214">
    <property type="entry name" value="lipB"/>
    <property type="match status" value="1"/>
</dbReference>
<comment type="function">
    <text evidence="4 5 6">Catalyzes the transfer of endogenously produced octanoic acid from octanoyl-acyl-carrier-protein onto the lipoyl domains of lipoate-dependent enzymes. Lipoyl-ACP can also act as a substrate although octanoyl-ACP is likely to be the physiological substrate.</text>
</comment>
<keyword evidence="12" id="KW-1185">Reference proteome</keyword>
<comment type="similarity">
    <text evidence="5 6">Belongs to the LipB family.</text>
</comment>
<dbReference type="SUPFAM" id="SSF55681">
    <property type="entry name" value="Class II aaRS and biotin synthetases"/>
    <property type="match status" value="1"/>
</dbReference>
<evidence type="ECO:0000256" key="5">
    <source>
        <dbReference type="HAMAP-Rule" id="MF_00013"/>
    </source>
</evidence>
<protein>
    <recommendedName>
        <fullName evidence="5 6">Octanoyltransferase</fullName>
        <ecNumber evidence="5 6">2.3.1.181</ecNumber>
    </recommendedName>
    <alternativeName>
        <fullName evidence="5">Lipoate-protein ligase B</fullName>
    </alternativeName>
    <alternativeName>
        <fullName evidence="5">Lipoyl/octanoyl transferase</fullName>
    </alternativeName>
    <alternativeName>
        <fullName evidence="5">Octanoyl-[acyl-carrier-protein]-protein N-octanoyltransferase</fullName>
    </alternativeName>
</protein>
<dbReference type="PIRSF" id="PIRSF016262">
    <property type="entry name" value="LPLase"/>
    <property type="match status" value="1"/>
</dbReference>
<evidence type="ECO:0000256" key="4">
    <source>
        <dbReference type="ARBA" id="ARBA00024732"/>
    </source>
</evidence>
<comment type="pathway">
    <text evidence="1 5 6">Protein modification; protein lipoylation via endogenous pathway; protein N(6)-(lipoyl)lysine from octanoyl-[acyl-carrier-protein]: step 1/2.</text>
</comment>
<keyword evidence="5" id="KW-0963">Cytoplasm</keyword>
<dbReference type="GO" id="GO:0005737">
    <property type="term" value="C:cytoplasm"/>
    <property type="evidence" value="ECO:0007669"/>
    <property type="project" value="UniProtKB-SubCell"/>
</dbReference>
<evidence type="ECO:0000256" key="2">
    <source>
        <dbReference type="ARBA" id="ARBA00022679"/>
    </source>
</evidence>
<feature type="domain" description="BPL/LPL catalytic" evidence="10">
    <location>
        <begin position="38"/>
        <end position="218"/>
    </location>
</feature>
<dbReference type="Proteomes" id="UP000320390">
    <property type="component" value="Chromosome"/>
</dbReference>
<comment type="catalytic activity">
    <reaction evidence="5 6">
        <text>octanoyl-[ACP] + L-lysyl-[protein] = N(6)-octanoyl-L-lysyl-[protein] + holo-[ACP] + H(+)</text>
        <dbReference type="Rhea" id="RHEA:17665"/>
        <dbReference type="Rhea" id="RHEA-COMP:9636"/>
        <dbReference type="Rhea" id="RHEA-COMP:9685"/>
        <dbReference type="Rhea" id="RHEA-COMP:9752"/>
        <dbReference type="Rhea" id="RHEA-COMP:9928"/>
        <dbReference type="ChEBI" id="CHEBI:15378"/>
        <dbReference type="ChEBI" id="CHEBI:29969"/>
        <dbReference type="ChEBI" id="CHEBI:64479"/>
        <dbReference type="ChEBI" id="CHEBI:78463"/>
        <dbReference type="ChEBI" id="CHEBI:78809"/>
        <dbReference type="EC" id="2.3.1.181"/>
    </reaction>
</comment>
<feature type="binding site" evidence="5 8">
    <location>
        <begin position="76"/>
        <end position="83"/>
    </location>
    <ligand>
        <name>substrate</name>
    </ligand>
</feature>
<evidence type="ECO:0000256" key="6">
    <source>
        <dbReference type="PIRNR" id="PIRNR016262"/>
    </source>
</evidence>
<proteinExistence type="inferred from homology"/>
<evidence type="ECO:0000259" key="10">
    <source>
        <dbReference type="PROSITE" id="PS51733"/>
    </source>
</evidence>
<dbReference type="InterPro" id="IPR004143">
    <property type="entry name" value="BPL_LPL_catalytic"/>
</dbReference>
<feature type="binding site" evidence="5 8">
    <location>
        <begin position="143"/>
        <end position="145"/>
    </location>
    <ligand>
        <name>substrate</name>
    </ligand>
</feature>
<dbReference type="Pfam" id="PF21948">
    <property type="entry name" value="LplA-B_cat"/>
    <property type="match status" value="1"/>
</dbReference>
<comment type="subcellular location">
    <subcellularLocation>
        <location evidence="5">Cytoplasm</location>
    </subcellularLocation>
</comment>
<dbReference type="EMBL" id="CP036434">
    <property type="protein sequence ID" value="QDV06078.1"/>
    <property type="molecule type" value="Genomic_DNA"/>
</dbReference>
<dbReference type="GO" id="GO:0009249">
    <property type="term" value="P:protein lipoylation"/>
    <property type="evidence" value="ECO:0007669"/>
    <property type="project" value="InterPro"/>
</dbReference>
<gene>
    <name evidence="5 11" type="primary">lipB</name>
    <name evidence="11" type="ORF">Poly30_15820</name>
</gene>
<dbReference type="Gene3D" id="3.30.930.10">
    <property type="entry name" value="Bira Bifunctional Protein, Domain 2"/>
    <property type="match status" value="1"/>
</dbReference>
<dbReference type="EC" id="2.3.1.181" evidence="5 6"/>
<dbReference type="GO" id="GO:0033819">
    <property type="term" value="F:lipoyl(octanoyl) transferase activity"/>
    <property type="evidence" value="ECO:0007669"/>
    <property type="project" value="UniProtKB-EC"/>
</dbReference>
<evidence type="ECO:0000256" key="3">
    <source>
        <dbReference type="ARBA" id="ARBA00023315"/>
    </source>
</evidence>
<dbReference type="OrthoDB" id="9787061at2"/>
<dbReference type="InterPro" id="IPR045864">
    <property type="entry name" value="aa-tRNA-synth_II/BPL/LPL"/>
</dbReference>
<dbReference type="PANTHER" id="PTHR10993">
    <property type="entry name" value="OCTANOYLTRANSFERASE"/>
    <property type="match status" value="1"/>
</dbReference>
<name>A0A518EPR5_9BACT</name>
<dbReference type="InterPro" id="IPR000544">
    <property type="entry name" value="Octanoyltransferase"/>
</dbReference>
<dbReference type="NCBIfam" id="NF010925">
    <property type="entry name" value="PRK14345.1"/>
    <property type="match status" value="1"/>
</dbReference>
<dbReference type="AlphaFoldDB" id="A0A518EPR5"/>
<evidence type="ECO:0000256" key="8">
    <source>
        <dbReference type="PIRSR" id="PIRSR016262-2"/>
    </source>
</evidence>
<evidence type="ECO:0000313" key="11">
    <source>
        <dbReference type="EMBL" id="QDV06078.1"/>
    </source>
</evidence>
<keyword evidence="2 5" id="KW-0808">Transferase</keyword>
<dbReference type="PANTHER" id="PTHR10993:SF7">
    <property type="entry name" value="LIPOYLTRANSFERASE 2, MITOCHONDRIAL-RELATED"/>
    <property type="match status" value="1"/>
</dbReference>
<comment type="miscellaneous">
    <text evidence="5">In the reaction, the free carboxyl group of octanoic acid is attached via an amide linkage to the epsilon-amino group of a specific lysine residue of lipoyl domains of lipoate-dependent enzymes.</text>
</comment>
<accession>A0A518EPR5</accession>
<evidence type="ECO:0000256" key="7">
    <source>
        <dbReference type="PIRSR" id="PIRSR016262-1"/>
    </source>
</evidence>
<feature type="active site" description="Acyl-thioester intermediate" evidence="5 7">
    <location>
        <position position="174"/>
    </location>
</feature>
<feature type="binding site" evidence="5 8">
    <location>
        <begin position="156"/>
        <end position="158"/>
    </location>
    <ligand>
        <name>substrate</name>
    </ligand>
</feature>
<evidence type="ECO:0000313" key="12">
    <source>
        <dbReference type="Proteomes" id="UP000320390"/>
    </source>
</evidence>
<dbReference type="RefSeq" id="WP_145195946.1">
    <property type="nucleotide sequence ID" value="NZ_CP036434.1"/>
</dbReference>
<dbReference type="UniPathway" id="UPA00538">
    <property type="reaction ID" value="UER00592"/>
</dbReference>
<dbReference type="PROSITE" id="PS01313">
    <property type="entry name" value="LIPB"/>
    <property type="match status" value="1"/>
</dbReference>
<feature type="site" description="Lowers pKa of active site Cys" evidence="5 9">
    <location>
        <position position="140"/>
    </location>
</feature>
<dbReference type="PROSITE" id="PS51733">
    <property type="entry name" value="BPL_LPL_CATALYTIC"/>
    <property type="match status" value="1"/>
</dbReference>
<evidence type="ECO:0000256" key="9">
    <source>
        <dbReference type="PIRSR" id="PIRSR016262-3"/>
    </source>
</evidence>
<evidence type="ECO:0000256" key="1">
    <source>
        <dbReference type="ARBA" id="ARBA00004821"/>
    </source>
</evidence>
<organism evidence="11 12">
    <name type="scientific">Saltatorellus ferox</name>
    <dbReference type="NCBI Taxonomy" id="2528018"/>
    <lineage>
        <taxon>Bacteria</taxon>
        <taxon>Pseudomonadati</taxon>
        <taxon>Planctomycetota</taxon>
        <taxon>Planctomycetia</taxon>
        <taxon>Planctomycetia incertae sedis</taxon>
        <taxon>Saltatorellus</taxon>
    </lineage>
</organism>
<reference evidence="11 12" key="1">
    <citation type="submission" date="2019-02" db="EMBL/GenBank/DDBJ databases">
        <title>Deep-cultivation of Planctomycetes and their phenomic and genomic characterization uncovers novel biology.</title>
        <authorList>
            <person name="Wiegand S."/>
            <person name="Jogler M."/>
            <person name="Boedeker C."/>
            <person name="Pinto D."/>
            <person name="Vollmers J."/>
            <person name="Rivas-Marin E."/>
            <person name="Kohn T."/>
            <person name="Peeters S.H."/>
            <person name="Heuer A."/>
            <person name="Rast P."/>
            <person name="Oberbeckmann S."/>
            <person name="Bunk B."/>
            <person name="Jeske O."/>
            <person name="Meyerdierks A."/>
            <person name="Storesund J.E."/>
            <person name="Kallscheuer N."/>
            <person name="Luecker S."/>
            <person name="Lage O.M."/>
            <person name="Pohl T."/>
            <person name="Merkel B.J."/>
            <person name="Hornburger P."/>
            <person name="Mueller R.-W."/>
            <person name="Bruemmer F."/>
            <person name="Labrenz M."/>
            <person name="Spormann A.M."/>
            <person name="Op den Camp H."/>
            <person name="Overmann J."/>
            <person name="Amann R."/>
            <person name="Jetten M.S.M."/>
            <person name="Mascher T."/>
            <person name="Medema M.H."/>
            <person name="Devos D.P."/>
            <person name="Kaster A.-K."/>
            <person name="Ovreas L."/>
            <person name="Rohde M."/>
            <person name="Galperin M.Y."/>
            <person name="Jogler C."/>
        </authorList>
    </citation>
    <scope>NUCLEOTIDE SEQUENCE [LARGE SCALE GENOMIC DNA]</scope>
    <source>
        <strain evidence="11 12">Poly30</strain>
    </source>
</reference>
<dbReference type="CDD" id="cd16444">
    <property type="entry name" value="LipB"/>
    <property type="match status" value="1"/>
</dbReference>
<keyword evidence="3 5" id="KW-0012">Acyltransferase</keyword>
<sequence length="218" mass="23640">MTESEADGAPLEILDLGRRSYEDVYRLQGERLAARIRGAVPDGVFLVEHDPVVTRGRRSAEGDAAAVPFPVVTIERGGEATFHGPGQIVAYPILLLPEGRRDLHRYLRDLEDVVIQALAALGIEGRREKGLTGVWIGDKKVCSIGVAVRRWVTWHGLALNVTTDMDSFRSFAPCGLSADVMTRVMDHFPGGPEGKGPSGDLMAQVKLALGEALQRVFG</sequence>